<dbReference type="GO" id="GO:0030436">
    <property type="term" value="P:asexual sporulation"/>
    <property type="evidence" value="ECO:0007669"/>
    <property type="project" value="InterPro"/>
</dbReference>
<feature type="active site" evidence="2">
    <location>
        <position position="184"/>
    </location>
</feature>
<dbReference type="InterPro" id="IPR005081">
    <property type="entry name" value="SpoIIGA"/>
</dbReference>
<dbReference type="GO" id="GO:0005886">
    <property type="term" value="C:plasma membrane"/>
    <property type="evidence" value="ECO:0007669"/>
    <property type="project" value="UniProtKB-SubCell"/>
</dbReference>
<reference evidence="4 5" key="1">
    <citation type="submission" date="2018-06" db="EMBL/GenBank/DDBJ databases">
        <title>Thermoflavimicrobium daqus sp. nov., a thermophilic microbe isolated from Moutai-flavour Daqu.</title>
        <authorList>
            <person name="Wang X."/>
            <person name="Zhou H."/>
        </authorList>
    </citation>
    <scope>NUCLEOTIDE SEQUENCE [LARGE SCALE GENOMIC DNA]</scope>
    <source>
        <strain evidence="4 5">FBKL4.011</strain>
    </source>
</reference>
<evidence type="ECO:0000256" key="2">
    <source>
        <dbReference type="PIRSR" id="PIRSR018571-1"/>
    </source>
</evidence>
<feature type="transmembrane region" description="Helical" evidence="3">
    <location>
        <begin position="33"/>
        <end position="53"/>
    </location>
</feature>
<dbReference type="RefSeq" id="WP_113658634.1">
    <property type="nucleotide sequence ID" value="NZ_KZ845665.1"/>
</dbReference>
<feature type="transmembrane region" description="Helical" evidence="3">
    <location>
        <begin position="90"/>
        <end position="111"/>
    </location>
</feature>
<evidence type="ECO:0000256" key="1">
    <source>
        <dbReference type="PIRNR" id="PIRNR018571"/>
    </source>
</evidence>
<keyword evidence="3" id="KW-1133">Transmembrane helix</keyword>
<comment type="subunit">
    <text evidence="1">Self-associates. Interacts with SigE. Interacts with SpoIIR.</text>
</comment>
<dbReference type="EC" id="3.4.23.-" evidence="1"/>
<dbReference type="Pfam" id="PF03419">
    <property type="entry name" value="Peptidase_U4"/>
    <property type="match status" value="1"/>
</dbReference>
<keyword evidence="5" id="KW-1185">Reference proteome</keyword>
<sequence length="303" mass="34373">MTVYADVVFLLNGLFDFLLLWLTSIIRKQKINVWRLLIAAVIGGAYATLHLWPKFHLIYSLPAKLITSFIMIWVAFGFLHLFAFLRTLGVFYFVCFLTGGALIALHFFWTGEQQIAGGIFFTETAAGWGSPVSWGFIMISFPLIWIYAKLTFGSLEQQRRIASYLLPVRIQIKGEYLECTGLIDTGNQLRDPITRSPVMLVELKQLEEKIPIALIQMVKEKDWENGWGDLPPEWMVRVKLIPYRVAGSQTDMMITFKPDQVEIWQDDGWNNVGKVLIGIDVGSLSSDGTYQAIIHPSCISVVS</sequence>
<evidence type="ECO:0000256" key="3">
    <source>
        <dbReference type="SAM" id="Phobius"/>
    </source>
</evidence>
<dbReference type="EMBL" id="QJKK01000003">
    <property type="protein sequence ID" value="RAL26020.1"/>
    <property type="molecule type" value="Genomic_DNA"/>
</dbReference>
<keyword evidence="1" id="KW-0378">Hydrolase</keyword>
<dbReference type="Proteomes" id="UP000251213">
    <property type="component" value="Unassembled WGS sequence"/>
</dbReference>
<protein>
    <recommendedName>
        <fullName evidence="1">Sporulation sigma-E factor-processing peptidase</fullName>
        <ecNumber evidence="1">3.4.23.-</ecNumber>
    </recommendedName>
    <alternativeName>
        <fullName evidence="1">Membrane-associated aspartic protease</fullName>
    </alternativeName>
    <alternativeName>
        <fullName evidence="1">Stage II sporulation protein GA</fullName>
    </alternativeName>
</protein>
<name>A0A364K747_9BACL</name>
<evidence type="ECO:0000313" key="4">
    <source>
        <dbReference type="EMBL" id="RAL26020.1"/>
    </source>
</evidence>
<proteinExistence type="inferred from homology"/>
<dbReference type="AlphaFoldDB" id="A0A364K747"/>
<dbReference type="OrthoDB" id="2690199at2"/>
<dbReference type="PIRSF" id="PIRSF018571">
    <property type="entry name" value="SpoIIGA"/>
    <property type="match status" value="1"/>
</dbReference>
<accession>A0A364K747</accession>
<comment type="caution">
    <text evidence="4">The sequence shown here is derived from an EMBL/GenBank/DDBJ whole genome shotgun (WGS) entry which is preliminary data.</text>
</comment>
<keyword evidence="1" id="KW-0749">Sporulation</keyword>
<dbReference type="NCBIfam" id="TIGR02854">
    <property type="entry name" value="spore_II_GA"/>
    <property type="match status" value="1"/>
</dbReference>
<dbReference type="GO" id="GO:0030435">
    <property type="term" value="P:sporulation resulting in formation of a cellular spore"/>
    <property type="evidence" value="ECO:0007669"/>
    <property type="project" value="UniProtKB-KW"/>
</dbReference>
<gene>
    <name evidence="4" type="primary">spoIIGA</name>
    <name evidence="4" type="ORF">DL897_08140</name>
</gene>
<keyword evidence="1" id="KW-1003">Cell membrane</keyword>
<reference evidence="4 5" key="2">
    <citation type="submission" date="2018-06" db="EMBL/GenBank/DDBJ databases">
        <authorList>
            <person name="Zhirakovskaya E."/>
        </authorList>
    </citation>
    <scope>NUCLEOTIDE SEQUENCE [LARGE SCALE GENOMIC DNA]</scope>
    <source>
        <strain evidence="4 5">FBKL4.011</strain>
    </source>
</reference>
<keyword evidence="1" id="KW-0645">Protease</keyword>
<comment type="subcellular location">
    <subcellularLocation>
        <location evidence="1">Cell membrane</location>
    </subcellularLocation>
</comment>
<keyword evidence="3" id="KW-0812">Transmembrane</keyword>
<keyword evidence="1 3" id="KW-0472">Membrane</keyword>
<feature type="transmembrane region" description="Helical" evidence="3">
    <location>
        <begin position="65"/>
        <end position="83"/>
    </location>
</feature>
<comment type="function">
    <text evidence="1">Probable aspartic protease that is responsible for the proteolytic cleavage of the RNA polymerase sigma E factor (SigE/spoIIGB) to yield the active peptide in the mother cell during sporulation. Responds to a signal from the forespore that is triggered by the extracellular signal protein SpoIIR.</text>
</comment>
<dbReference type="GO" id="GO:0006508">
    <property type="term" value="P:proteolysis"/>
    <property type="evidence" value="ECO:0007669"/>
    <property type="project" value="UniProtKB-KW"/>
</dbReference>
<evidence type="ECO:0000313" key="5">
    <source>
        <dbReference type="Proteomes" id="UP000251213"/>
    </source>
</evidence>
<dbReference type="GO" id="GO:0004190">
    <property type="term" value="F:aspartic-type endopeptidase activity"/>
    <property type="evidence" value="ECO:0007669"/>
    <property type="project" value="UniProtKB-KW"/>
</dbReference>
<comment type="similarity">
    <text evidence="1">Belongs to the peptidase U4 family.</text>
</comment>
<organism evidence="4 5">
    <name type="scientific">Thermoflavimicrobium daqui</name>
    <dbReference type="NCBI Taxonomy" id="2137476"/>
    <lineage>
        <taxon>Bacteria</taxon>
        <taxon>Bacillati</taxon>
        <taxon>Bacillota</taxon>
        <taxon>Bacilli</taxon>
        <taxon>Bacillales</taxon>
        <taxon>Thermoactinomycetaceae</taxon>
        <taxon>Thermoflavimicrobium</taxon>
    </lineage>
</organism>
<feature type="transmembrane region" description="Helical" evidence="3">
    <location>
        <begin position="6"/>
        <end position="26"/>
    </location>
</feature>
<feature type="transmembrane region" description="Helical" evidence="3">
    <location>
        <begin position="131"/>
        <end position="150"/>
    </location>
</feature>
<keyword evidence="1" id="KW-0064">Aspartyl protease</keyword>